<keyword evidence="9" id="KW-1185">Reference proteome</keyword>
<dbReference type="Proteomes" id="UP001224775">
    <property type="component" value="Unassembled WGS sequence"/>
</dbReference>
<dbReference type="InterPro" id="IPR016024">
    <property type="entry name" value="ARM-type_fold"/>
</dbReference>
<dbReference type="EMBL" id="JATAAI010000049">
    <property type="protein sequence ID" value="KAK1733432.1"/>
    <property type="molecule type" value="Genomic_DNA"/>
</dbReference>
<dbReference type="PANTHER" id="PTHR12626">
    <property type="entry name" value="PROGRAMMED CELL DEATH 4"/>
    <property type="match status" value="1"/>
</dbReference>
<keyword evidence="5" id="KW-0539">Nucleus</keyword>
<dbReference type="SUPFAM" id="SSF48371">
    <property type="entry name" value="ARM repeat"/>
    <property type="match status" value="2"/>
</dbReference>
<evidence type="ECO:0000259" key="7">
    <source>
        <dbReference type="PROSITE" id="PS51366"/>
    </source>
</evidence>
<evidence type="ECO:0000256" key="2">
    <source>
        <dbReference type="ARBA" id="ARBA00005497"/>
    </source>
</evidence>
<accession>A0AAD8XTY4</accession>
<feature type="compositionally biased region" description="Gly residues" evidence="6">
    <location>
        <begin position="101"/>
        <end position="111"/>
    </location>
</feature>
<sequence>MKVHPTIIMTTQTEFSKRPEVTVDTMGKVHNPSGQGVAAFSSKKKTTNTDKSSSTHQPQKQNDHETRKIEEGSARRNITRKKTDSSTTGHYDSRNKKHGGAGKGKWVGGGNKHSDHLTLEEDLPLDENDPLYVAEEDADPSSYVLSSHETADELRISGAGPSAYDADNDKAVYGPMLTCAEFKIRVSDAVREYFDSSDADEVVRCIDEMKCREYHPEVVKRAISLGLDAGPRERELISRLLACLHPNPLSDDCLEMGFEVLLDSMDDLVIDIPDAKAMVGSFLARAVVDEVVAPAFLSNRNNSHPGDCVVEKAVQLLSREHCTARLEKVWGPGDGRPVSELKSAMDQLLKEYLLSRELDEAASCVRELKAKHFHHELVKRGVKIAMEEDGRDHASKSSSLDAMAALFKFLVQNSIVSEFQVAKGVQRLEKILPDLKLDVPAAPSMLDEFETLAREQGFLHIPSGKA</sequence>
<dbReference type="GO" id="GO:0005737">
    <property type="term" value="C:cytoplasm"/>
    <property type="evidence" value="ECO:0007669"/>
    <property type="project" value="UniProtKB-SubCell"/>
</dbReference>
<dbReference type="PROSITE" id="PS51366">
    <property type="entry name" value="MI"/>
    <property type="match status" value="2"/>
</dbReference>
<organism evidence="8 9">
    <name type="scientific">Skeletonema marinoi</name>
    <dbReference type="NCBI Taxonomy" id="267567"/>
    <lineage>
        <taxon>Eukaryota</taxon>
        <taxon>Sar</taxon>
        <taxon>Stramenopiles</taxon>
        <taxon>Ochrophyta</taxon>
        <taxon>Bacillariophyta</taxon>
        <taxon>Coscinodiscophyceae</taxon>
        <taxon>Thalassiosirophycidae</taxon>
        <taxon>Thalassiosirales</taxon>
        <taxon>Skeletonemataceae</taxon>
        <taxon>Skeletonema</taxon>
        <taxon>Skeletonema marinoi-dohrnii complex</taxon>
    </lineage>
</organism>
<dbReference type="PANTHER" id="PTHR12626:SF0">
    <property type="entry name" value="PROGRAMMED CELL DEATH PROTEIN 4"/>
    <property type="match status" value="1"/>
</dbReference>
<comment type="subcellular location">
    <subcellularLocation>
        <location evidence="1">Cytoplasm</location>
    </subcellularLocation>
</comment>
<evidence type="ECO:0000256" key="3">
    <source>
        <dbReference type="ARBA" id="ARBA00022490"/>
    </source>
</evidence>
<evidence type="ECO:0000313" key="8">
    <source>
        <dbReference type="EMBL" id="KAK1733432.1"/>
    </source>
</evidence>
<keyword evidence="4" id="KW-0677">Repeat</keyword>
<feature type="domain" description="MI" evidence="7">
    <location>
        <begin position="181"/>
        <end position="302"/>
    </location>
</feature>
<feature type="region of interest" description="Disordered" evidence="6">
    <location>
        <begin position="25"/>
        <end position="116"/>
    </location>
</feature>
<keyword evidence="3" id="KW-0963">Cytoplasm</keyword>
<dbReference type="SMART" id="SM00544">
    <property type="entry name" value="MA3"/>
    <property type="match status" value="2"/>
</dbReference>
<feature type="compositionally biased region" description="Basic and acidic residues" evidence="6">
    <location>
        <begin position="61"/>
        <end position="74"/>
    </location>
</feature>
<reference evidence="8" key="1">
    <citation type="submission" date="2023-06" db="EMBL/GenBank/DDBJ databases">
        <title>Survivors Of The Sea: Transcriptome response of Skeletonema marinoi to long-term dormancy.</title>
        <authorList>
            <person name="Pinder M.I.M."/>
            <person name="Kourtchenko O."/>
            <person name="Robertson E.K."/>
            <person name="Larsson T."/>
            <person name="Maumus F."/>
            <person name="Osuna-Cruz C.M."/>
            <person name="Vancaester E."/>
            <person name="Stenow R."/>
            <person name="Vandepoele K."/>
            <person name="Ploug H."/>
            <person name="Bruchert V."/>
            <person name="Godhe A."/>
            <person name="Topel M."/>
        </authorList>
    </citation>
    <scope>NUCLEOTIDE SEQUENCE</scope>
    <source>
        <strain evidence="8">R05AC</strain>
    </source>
</reference>
<evidence type="ECO:0000313" key="9">
    <source>
        <dbReference type="Proteomes" id="UP001224775"/>
    </source>
</evidence>
<feature type="domain" description="MI" evidence="7">
    <location>
        <begin position="340"/>
        <end position="466"/>
    </location>
</feature>
<dbReference type="InterPro" id="IPR003891">
    <property type="entry name" value="Initiation_fac_eIF4g_MI"/>
</dbReference>
<evidence type="ECO:0000256" key="6">
    <source>
        <dbReference type="SAM" id="MobiDB-lite"/>
    </source>
</evidence>
<dbReference type="Pfam" id="PF02847">
    <property type="entry name" value="MA3"/>
    <property type="match status" value="2"/>
</dbReference>
<comment type="caution">
    <text evidence="8">The sequence shown here is derived from an EMBL/GenBank/DDBJ whole genome shotgun (WGS) entry which is preliminary data.</text>
</comment>
<protein>
    <submittedName>
        <fullName evidence="8">Programmed cell death protein 4</fullName>
    </submittedName>
</protein>
<dbReference type="GO" id="GO:0045892">
    <property type="term" value="P:negative regulation of DNA-templated transcription"/>
    <property type="evidence" value="ECO:0007669"/>
    <property type="project" value="InterPro"/>
</dbReference>
<comment type="similarity">
    <text evidence="2">Belongs to the PDCD4 family.</text>
</comment>
<proteinExistence type="inferred from homology"/>
<name>A0AAD8XTY4_9STRA</name>
<dbReference type="Gene3D" id="1.25.40.180">
    <property type="match status" value="2"/>
</dbReference>
<gene>
    <name evidence="8" type="ORF">QTG54_015847</name>
</gene>
<evidence type="ECO:0000256" key="1">
    <source>
        <dbReference type="ARBA" id="ARBA00004496"/>
    </source>
</evidence>
<evidence type="ECO:0000256" key="5">
    <source>
        <dbReference type="ARBA" id="ARBA00023242"/>
    </source>
</evidence>
<evidence type="ECO:0000256" key="4">
    <source>
        <dbReference type="ARBA" id="ARBA00022737"/>
    </source>
</evidence>
<dbReference type="AlphaFoldDB" id="A0AAD8XTY4"/>
<dbReference type="InterPro" id="IPR039778">
    <property type="entry name" value="PDCD4"/>
</dbReference>